<proteinExistence type="predicted"/>
<evidence type="ECO:0000256" key="3">
    <source>
        <dbReference type="ARBA" id="ARBA00023194"/>
    </source>
</evidence>
<gene>
    <name evidence="5" type="ORF">ACFQ0E_15715</name>
</gene>
<dbReference type="RefSeq" id="WP_386825431.1">
    <property type="nucleotide sequence ID" value="NZ_JBHTIF010000004.1"/>
</dbReference>
<evidence type="ECO:0000259" key="4">
    <source>
        <dbReference type="Pfam" id="PF02668"/>
    </source>
</evidence>
<evidence type="ECO:0000313" key="6">
    <source>
        <dbReference type="Proteomes" id="UP001597110"/>
    </source>
</evidence>
<sequence length="340" mass="38884">MESILENDVEPQSVAAFSASMPEDVQYESSVLPFIIRRGSSAVSLDEWVSRNRADVDRALHRYGAVLFKGFGIDSAERLNAVALAHSDELLDYIERGAPRIRLGDKVYSSTEYAKEEVIPMHHEMSYSHHWPTTLYFCSEIVAEEGGYTPLADDRKVIRAIPDEIKQRFIDKKVMYVRNYGLGVDMDWREAFQTDSKPVVEEYLAASKTQFEWLPGDVLRTRAVRQAIAVHPVTNDIVWFNHAHLFHSSNMPADVREFLAEEFTEEGMPRNAYYGDGSPIEDSVVAIIRSIYDQHAVRFEWEKGDVLFVDNFLLTHGRSPFKGPRRVCVAMSKLYTNHDI</sequence>
<evidence type="ECO:0000313" key="5">
    <source>
        <dbReference type="EMBL" id="MFD0727042.1"/>
    </source>
</evidence>
<evidence type="ECO:0000256" key="2">
    <source>
        <dbReference type="ARBA" id="ARBA00023002"/>
    </source>
</evidence>
<dbReference type="Gene3D" id="3.60.130.10">
    <property type="entry name" value="Clavaminate synthase-like"/>
    <property type="match status" value="1"/>
</dbReference>
<protein>
    <submittedName>
        <fullName evidence="5">TauD/TfdA family dioxygenase</fullName>
        <ecNumber evidence="5">1.14.11.-</ecNumber>
    </submittedName>
</protein>
<dbReference type="GO" id="GO:0051213">
    <property type="term" value="F:dioxygenase activity"/>
    <property type="evidence" value="ECO:0007669"/>
    <property type="project" value="UniProtKB-KW"/>
</dbReference>
<dbReference type="InterPro" id="IPR003819">
    <property type="entry name" value="TauD/TfdA-like"/>
</dbReference>
<dbReference type="InterPro" id="IPR042098">
    <property type="entry name" value="TauD-like_sf"/>
</dbReference>
<dbReference type="PANTHER" id="PTHR10696:SF56">
    <property type="entry name" value="TAUD_TFDA-LIKE DOMAIN-CONTAINING PROTEIN"/>
    <property type="match status" value="1"/>
</dbReference>
<dbReference type="InterPro" id="IPR050411">
    <property type="entry name" value="AlphaKG_dependent_hydroxylases"/>
</dbReference>
<keyword evidence="3" id="KW-0045">Antibiotic biosynthesis</keyword>
<evidence type="ECO:0000256" key="1">
    <source>
        <dbReference type="ARBA" id="ARBA00001954"/>
    </source>
</evidence>
<feature type="domain" description="TauD/TfdA-like" evidence="4">
    <location>
        <begin position="42"/>
        <end position="330"/>
    </location>
</feature>
<reference evidence="6" key="1">
    <citation type="journal article" date="2019" name="Int. J. Syst. Evol. Microbiol.">
        <title>The Global Catalogue of Microorganisms (GCM) 10K type strain sequencing project: providing services to taxonomists for standard genome sequencing and annotation.</title>
        <authorList>
            <consortium name="The Broad Institute Genomics Platform"/>
            <consortium name="The Broad Institute Genome Sequencing Center for Infectious Disease"/>
            <person name="Wu L."/>
            <person name="Ma J."/>
        </authorList>
    </citation>
    <scope>NUCLEOTIDE SEQUENCE [LARGE SCALE GENOMIC DNA]</scope>
    <source>
        <strain evidence="6">CCUG 55585</strain>
    </source>
</reference>
<name>A0ABW2YF95_9GAMM</name>
<dbReference type="SUPFAM" id="SSF51197">
    <property type="entry name" value="Clavaminate synthase-like"/>
    <property type="match status" value="1"/>
</dbReference>
<comment type="caution">
    <text evidence="5">The sequence shown here is derived from an EMBL/GenBank/DDBJ whole genome shotgun (WGS) entry which is preliminary data.</text>
</comment>
<organism evidence="5 6">
    <name type="scientific">Lysobacter brunescens</name>
    <dbReference type="NCBI Taxonomy" id="262323"/>
    <lineage>
        <taxon>Bacteria</taxon>
        <taxon>Pseudomonadati</taxon>
        <taxon>Pseudomonadota</taxon>
        <taxon>Gammaproteobacteria</taxon>
        <taxon>Lysobacterales</taxon>
        <taxon>Lysobacteraceae</taxon>
        <taxon>Lysobacter</taxon>
    </lineage>
</organism>
<keyword evidence="2 5" id="KW-0560">Oxidoreductase</keyword>
<dbReference type="Pfam" id="PF02668">
    <property type="entry name" value="TauD"/>
    <property type="match status" value="1"/>
</dbReference>
<dbReference type="PANTHER" id="PTHR10696">
    <property type="entry name" value="GAMMA-BUTYROBETAINE HYDROXYLASE-RELATED"/>
    <property type="match status" value="1"/>
</dbReference>
<comment type="cofactor">
    <cofactor evidence="1">
        <name>Fe(2+)</name>
        <dbReference type="ChEBI" id="CHEBI:29033"/>
    </cofactor>
</comment>
<keyword evidence="5" id="KW-0223">Dioxygenase</keyword>
<dbReference type="Proteomes" id="UP001597110">
    <property type="component" value="Unassembled WGS sequence"/>
</dbReference>
<dbReference type="EMBL" id="JBHTIF010000004">
    <property type="protein sequence ID" value="MFD0727042.1"/>
    <property type="molecule type" value="Genomic_DNA"/>
</dbReference>
<dbReference type="EC" id="1.14.11.-" evidence="5"/>
<accession>A0ABW2YF95</accession>
<keyword evidence="6" id="KW-1185">Reference proteome</keyword>